<reference evidence="2 3" key="1">
    <citation type="submission" date="2018-03" db="EMBL/GenBank/DDBJ databases">
        <title>Genomic Encyclopedia of Archaeal and Bacterial Type Strains, Phase II (KMG-II): from individual species to whole genera.</title>
        <authorList>
            <person name="Goeker M."/>
        </authorList>
    </citation>
    <scope>NUCLEOTIDE SEQUENCE [LARGE SCALE GENOMIC DNA]</scope>
    <source>
        <strain evidence="2 3">DSM 28229</strain>
    </source>
</reference>
<dbReference type="PANTHER" id="PTHR43792">
    <property type="entry name" value="GNAT FAMILY, PUTATIVE (AFU_ORTHOLOGUE AFUA_3G00765)-RELATED-RELATED"/>
    <property type="match status" value="1"/>
</dbReference>
<evidence type="ECO:0000259" key="1">
    <source>
        <dbReference type="PROSITE" id="PS51186"/>
    </source>
</evidence>
<dbReference type="SUPFAM" id="SSF55729">
    <property type="entry name" value="Acyl-CoA N-acyltransferases (Nat)"/>
    <property type="match status" value="1"/>
</dbReference>
<dbReference type="EMBL" id="QGDO01000002">
    <property type="protein sequence ID" value="PWJ42606.1"/>
    <property type="molecule type" value="Genomic_DNA"/>
</dbReference>
<dbReference type="PROSITE" id="PS51186">
    <property type="entry name" value="GNAT"/>
    <property type="match status" value="1"/>
</dbReference>
<organism evidence="2 3">
    <name type="scientific">Sediminitomix flava</name>
    <dbReference type="NCBI Taxonomy" id="379075"/>
    <lineage>
        <taxon>Bacteria</taxon>
        <taxon>Pseudomonadati</taxon>
        <taxon>Bacteroidota</taxon>
        <taxon>Cytophagia</taxon>
        <taxon>Cytophagales</taxon>
        <taxon>Flammeovirgaceae</taxon>
        <taxon>Sediminitomix</taxon>
    </lineage>
</organism>
<feature type="domain" description="N-acetyltransferase" evidence="1">
    <location>
        <begin position="12"/>
        <end position="173"/>
    </location>
</feature>
<proteinExistence type="predicted"/>
<dbReference type="AlphaFoldDB" id="A0A315ZAJ0"/>
<dbReference type="OrthoDB" id="9798081at2"/>
<dbReference type="InterPro" id="IPR016181">
    <property type="entry name" value="Acyl_CoA_acyltransferase"/>
</dbReference>
<dbReference type="PANTHER" id="PTHR43792:SF1">
    <property type="entry name" value="N-ACETYLTRANSFERASE DOMAIN-CONTAINING PROTEIN"/>
    <property type="match status" value="1"/>
</dbReference>
<dbReference type="Gene3D" id="3.40.630.30">
    <property type="match status" value="1"/>
</dbReference>
<dbReference type="GO" id="GO:0016747">
    <property type="term" value="F:acyltransferase activity, transferring groups other than amino-acyl groups"/>
    <property type="evidence" value="ECO:0007669"/>
    <property type="project" value="InterPro"/>
</dbReference>
<evidence type="ECO:0000313" key="2">
    <source>
        <dbReference type="EMBL" id="PWJ42606.1"/>
    </source>
</evidence>
<dbReference type="RefSeq" id="WP_109616742.1">
    <property type="nucleotide sequence ID" value="NZ_QGDO01000002.1"/>
</dbReference>
<comment type="caution">
    <text evidence="2">The sequence shown here is derived from an EMBL/GenBank/DDBJ whole genome shotgun (WGS) entry which is preliminary data.</text>
</comment>
<dbReference type="InterPro" id="IPR000182">
    <property type="entry name" value="GNAT_dom"/>
</dbReference>
<keyword evidence="2" id="KW-0808">Transferase</keyword>
<keyword evidence="3" id="KW-1185">Reference proteome</keyword>
<name>A0A315ZAJ0_SEDFL</name>
<dbReference type="Proteomes" id="UP000245535">
    <property type="component" value="Unassembled WGS sequence"/>
</dbReference>
<dbReference type="Pfam" id="PF13302">
    <property type="entry name" value="Acetyltransf_3"/>
    <property type="match status" value="1"/>
</dbReference>
<gene>
    <name evidence="2" type="ORF">BC781_102150</name>
</gene>
<protein>
    <submittedName>
        <fullName evidence="2">RimJ/RimL family protein N-acetyltransferase</fullName>
    </submittedName>
</protein>
<dbReference type="InterPro" id="IPR051531">
    <property type="entry name" value="N-acetyltransferase"/>
</dbReference>
<evidence type="ECO:0000313" key="3">
    <source>
        <dbReference type="Proteomes" id="UP000245535"/>
    </source>
</evidence>
<sequence length="177" mass="20280">MQVQTIFETERLFLRPANEEDATFYLELMNSPKYIEFIGDRNVRSVSDAIDYIREKIYPQYERLGYSAYTVIRKSDGKKIGTCGLYDRIGIEGIDIGFGFLPQFEKQGYAFEAASKLKEVAFEAFGITTISGITTKENFASQKLLERLGLKQIGTQILPTETEELLLYSLKRELRSN</sequence>
<accession>A0A315ZAJ0</accession>